<name>A0A2T6C6M0_9FLAO</name>
<dbReference type="Proteomes" id="UP000244090">
    <property type="component" value="Unassembled WGS sequence"/>
</dbReference>
<gene>
    <name evidence="2" type="ORF">C8N46_101547</name>
</gene>
<comment type="caution">
    <text evidence="2">The sequence shown here is derived from an EMBL/GenBank/DDBJ whole genome shotgun (WGS) entry which is preliminary data.</text>
</comment>
<evidence type="ECO:0000313" key="3">
    <source>
        <dbReference type="Proteomes" id="UP000244090"/>
    </source>
</evidence>
<feature type="signal peptide" evidence="1">
    <location>
        <begin position="1"/>
        <end position="27"/>
    </location>
</feature>
<keyword evidence="1" id="KW-0732">Signal</keyword>
<organism evidence="2 3">
    <name type="scientific">Kordia periserrulae</name>
    <dbReference type="NCBI Taxonomy" id="701523"/>
    <lineage>
        <taxon>Bacteria</taxon>
        <taxon>Pseudomonadati</taxon>
        <taxon>Bacteroidota</taxon>
        <taxon>Flavobacteriia</taxon>
        <taxon>Flavobacteriales</taxon>
        <taxon>Flavobacteriaceae</taxon>
        <taxon>Kordia</taxon>
    </lineage>
</organism>
<proteinExistence type="predicted"/>
<dbReference type="AlphaFoldDB" id="A0A2T6C6M0"/>
<feature type="chain" id="PRO_5015475419" description="Alpha-ketoglutarate decarboxylase" evidence="1">
    <location>
        <begin position="28"/>
        <end position="180"/>
    </location>
</feature>
<reference evidence="2 3" key="1">
    <citation type="submission" date="2018-04" db="EMBL/GenBank/DDBJ databases">
        <title>Genomic Encyclopedia of Archaeal and Bacterial Type Strains, Phase II (KMG-II): from individual species to whole genera.</title>
        <authorList>
            <person name="Goeker M."/>
        </authorList>
    </citation>
    <scope>NUCLEOTIDE SEQUENCE [LARGE SCALE GENOMIC DNA]</scope>
    <source>
        <strain evidence="2 3">DSM 25731</strain>
    </source>
</reference>
<accession>A0A2T6C6M0</accession>
<protein>
    <recommendedName>
        <fullName evidence="4">Alpha-ketoglutarate decarboxylase</fullName>
    </recommendedName>
</protein>
<sequence>MKKNVFCHFKSPFLLFFMLLFSLSALSQNTTSNSQGSDFWKRVRYGGGLGLSFGNGIFSATVAPSAIYDFNTQFSAGIALNYTYFNDDDFFRSTIIGGSLIGLYSPLREIQLSTEFEYMNVNRDFDDPIFADDNYWQPAVFFGIGYTTNNFTVGVRYNVLHDDEKSIYADALVPFVRVYF</sequence>
<evidence type="ECO:0008006" key="4">
    <source>
        <dbReference type="Google" id="ProtNLM"/>
    </source>
</evidence>
<dbReference type="EMBL" id="QBKT01000001">
    <property type="protein sequence ID" value="PTX63937.1"/>
    <property type="molecule type" value="Genomic_DNA"/>
</dbReference>
<keyword evidence="3" id="KW-1185">Reference proteome</keyword>
<evidence type="ECO:0000313" key="2">
    <source>
        <dbReference type="EMBL" id="PTX63937.1"/>
    </source>
</evidence>
<evidence type="ECO:0000256" key="1">
    <source>
        <dbReference type="SAM" id="SignalP"/>
    </source>
</evidence>